<dbReference type="InterPro" id="IPR008926">
    <property type="entry name" value="RNR_R1-su_N"/>
</dbReference>
<comment type="caution">
    <text evidence="11">The sequence shown here is derived from an EMBL/GenBank/DDBJ whole genome shotgun (WGS) entry which is preliminary data.</text>
</comment>
<dbReference type="Pfam" id="PF03477">
    <property type="entry name" value="ATP-cone"/>
    <property type="match status" value="1"/>
</dbReference>
<dbReference type="Gene3D" id="3.20.70.20">
    <property type="match status" value="1"/>
</dbReference>
<dbReference type="PANTHER" id="PTHR11573:SF6">
    <property type="entry name" value="RIBONUCLEOSIDE-DIPHOSPHATE REDUCTASE LARGE SUBUNIT"/>
    <property type="match status" value="1"/>
</dbReference>
<sequence length="792" mass="89542">MEAQAQMYVVKRDGHKQEVKFDNITKRLRNLCEGLDPRYIDPVLVTQKVVEGLHTGITTAQIDTLAAETCAYMSQKHPDFSTLAARIAVSNLHKNTSDSFCETCKILFHYVDPQGRNAGLLAQEIWDFVKENGKELDEAIDYDRDLGYDYFGFKTLEKSYLLRVGGRIVERPQHLIMRAACGIHCGDLKATLETYELMSRKYFTHATPTLFNAGTPYPQMSSCFLLKMQGDSIDGIYDTLKQCAVISKSAGGIGVAVSNIRASGSYIRGTNGTSNGLVPMLRNFNETARYVDQGGGKRKGAVAVYLEPWHADVYEFLELRKNHGKEEQRARDLFYGLWVPDLFMKRVKADEDWTLFCPNEAFDQETGKGLMDFWGDAFDELYTRLEAEKRGRKTVKARHLFSQILQAQIETGTPFMLYKDHANSKSNQNHLGTIHCSNLCTEIIEYTSRDEVAVCNLASIALPAFAEASGRPYDFQKLYEVTKVATKNLNKVIDRNYYPIEEAKRSNLRHRPIGLGVQGLADVFLMMKLPFESEAAKELNEDIFETIYFAACEASCELAELHGSYESYQGSPVSRGQLQFDLWGQTPKSGRWDWSALKRRIARSGLRNSLLVAPMPTASTAQILGNNESFEPYTQNLYVRRVLSGEFVQVNRHLLKDLIAQGLWTEELRSQLIRENGSVQRLDLPEEMKELYKTVWEIKQKVVLDMAADRGKYIDQSQSLNIHMTDVTSAKLMSMHFHGWSRGLKTGMYYLRTKAAADAIKFTVEVQKSSDESAIKALKSEAPTYSCVGCSS</sequence>
<name>A0ABP0HDX3_9DINO</name>
<dbReference type="InterPro" id="IPR013346">
    <property type="entry name" value="NrdE_NrdA_C"/>
</dbReference>
<reference evidence="11 12" key="1">
    <citation type="submission" date="2024-02" db="EMBL/GenBank/DDBJ databases">
        <authorList>
            <person name="Chen Y."/>
            <person name="Shah S."/>
            <person name="Dougan E. K."/>
            <person name="Thang M."/>
            <person name="Chan C."/>
        </authorList>
    </citation>
    <scope>NUCLEOTIDE SEQUENCE [LARGE SCALE GENOMIC DNA]</scope>
</reference>
<evidence type="ECO:0000256" key="4">
    <source>
        <dbReference type="ARBA" id="ARBA00022741"/>
    </source>
</evidence>
<dbReference type="EMBL" id="CAXAMM010000336">
    <property type="protein sequence ID" value="CAK8987050.1"/>
    <property type="molecule type" value="Genomic_DNA"/>
</dbReference>
<accession>A0ABP0HDX3</accession>
<evidence type="ECO:0000256" key="2">
    <source>
        <dbReference type="ARBA" id="ARBA00012274"/>
    </source>
</evidence>
<gene>
    <name evidence="11" type="ORF">SCF082_LOCUS813</name>
</gene>
<organism evidence="11 12">
    <name type="scientific">Durusdinium trenchii</name>
    <dbReference type="NCBI Taxonomy" id="1381693"/>
    <lineage>
        <taxon>Eukaryota</taxon>
        <taxon>Sar</taxon>
        <taxon>Alveolata</taxon>
        <taxon>Dinophyceae</taxon>
        <taxon>Suessiales</taxon>
        <taxon>Symbiodiniaceae</taxon>
        <taxon>Durusdinium</taxon>
    </lineage>
</organism>
<dbReference type="SUPFAM" id="SSF48168">
    <property type="entry name" value="R1 subunit of ribonucleotide reductase, N-terminal domain"/>
    <property type="match status" value="1"/>
</dbReference>
<evidence type="ECO:0000256" key="8">
    <source>
        <dbReference type="PROSITE-ProRule" id="PRU00492"/>
    </source>
</evidence>
<dbReference type="PRINTS" id="PR01183">
    <property type="entry name" value="RIBORDTASEM1"/>
</dbReference>
<keyword evidence="6 9" id="KW-0560">Oxidoreductase</keyword>
<keyword evidence="5 8" id="KW-0067">ATP-binding</keyword>
<keyword evidence="4 8" id="KW-0547">Nucleotide-binding</keyword>
<dbReference type="Pfam" id="PF02867">
    <property type="entry name" value="Ribonuc_red_lgC"/>
    <property type="match status" value="1"/>
</dbReference>
<keyword evidence="7 9" id="KW-0215">Deoxyribonucleotide synthesis</keyword>
<dbReference type="InterPro" id="IPR005144">
    <property type="entry name" value="ATP-cone_dom"/>
</dbReference>
<dbReference type="PROSITE" id="PS00089">
    <property type="entry name" value="RIBORED_LARGE"/>
    <property type="match status" value="1"/>
</dbReference>
<evidence type="ECO:0000256" key="9">
    <source>
        <dbReference type="RuleBase" id="RU003410"/>
    </source>
</evidence>
<evidence type="ECO:0000259" key="10">
    <source>
        <dbReference type="PROSITE" id="PS51161"/>
    </source>
</evidence>
<keyword evidence="12" id="KW-1185">Reference proteome</keyword>
<dbReference type="PROSITE" id="PS51161">
    <property type="entry name" value="ATP_CONE"/>
    <property type="match status" value="1"/>
</dbReference>
<evidence type="ECO:0000256" key="1">
    <source>
        <dbReference type="ARBA" id="ARBA00010406"/>
    </source>
</evidence>
<evidence type="ECO:0000313" key="11">
    <source>
        <dbReference type="EMBL" id="CAK8987050.1"/>
    </source>
</evidence>
<evidence type="ECO:0000313" key="12">
    <source>
        <dbReference type="Proteomes" id="UP001642464"/>
    </source>
</evidence>
<keyword evidence="3" id="KW-0021">Allosteric enzyme</keyword>
<comment type="catalytic activity">
    <reaction evidence="9">
        <text>a 2'-deoxyribonucleoside 5'-diphosphate + [thioredoxin]-disulfide + H2O = a ribonucleoside 5'-diphosphate + [thioredoxin]-dithiol</text>
        <dbReference type="Rhea" id="RHEA:23252"/>
        <dbReference type="Rhea" id="RHEA-COMP:10698"/>
        <dbReference type="Rhea" id="RHEA-COMP:10700"/>
        <dbReference type="ChEBI" id="CHEBI:15377"/>
        <dbReference type="ChEBI" id="CHEBI:29950"/>
        <dbReference type="ChEBI" id="CHEBI:50058"/>
        <dbReference type="ChEBI" id="CHEBI:57930"/>
        <dbReference type="ChEBI" id="CHEBI:73316"/>
        <dbReference type="EC" id="1.17.4.1"/>
    </reaction>
</comment>
<evidence type="ECO:0000256" key="3">
    <source>
        <dbReference type="ARBA" id="ARBA00022533"/>
    </source>
</evidence>
<dbReference type="EC" id="1.17.4.1" evidence="2 9"/>
<protein>
    <recommendedName>
        <fullName evidence="2 9">Ribonucleoside-diphosphate reductase</fullName>
        <ecNumber evidence="2 9">1.17.4.1</ecNumber>
    </recommendedName>
</protein>
<dbReference type="InterPro" id="IPR039718">
    <property type="entry name" value="Rrm1"/>
</dbReference>
<proteinExistence type="inferred from homology"/>
<comment type="similarity">
    <text evidence="1 9">Belongs to the ribonucleoside diphosphate reductase large chain family.</text>
</comment>
<dbReference type="Proteomes" id="UP001642464">
    <property type="component" value="Unassembled WGS sequence"/>
</dbReference>
<comment type="function">
    <text evidence="9">Provides the precursors necessary for DNA synthesis. Catalyzes the biosynthesis of deoxyribonucleotides from the corresponding ribonucleotides.</text>
</comment>
<dbReference type="Pfam" id="PF00317">
    <property type="entry name" value="Ribonuc_red_lgN"/>
    <property type="match status" value="1"/>
</dbReference>
<evidence type="ECO:0000256" key="5">
    <source>
        <dbReference type="ARBA" id="ARBA00022840"/>
    </source>
</evidence>
<dbReference type="NCBIfam" id="TIGR02506">
    <property type="entry name" value="NrdE_NrdA"/>
    <property type="match status" value="1"/>
</dbReference>
<evidence type="ECO:0000256" key="6">
    <source>
        <dbReference type="ARBA" id="ARBA00023002"/>
    </source>
</evidence>
<dbReference type="InterPro" id="IPR013509">
    <property type="entry name" value="RNR_lsu_N"/>
</dbReference>
<dbReference type="CDD" id="cd01679">
    <property type="entry name" value="RNR_I"/>
    <property type="match status" value="1"/>
</dbReference>
<evidence type="ECO:0000256" key="7">
    <source>
        <dbReference type="ARBA" id="ARBA00023116"/>
    </source>
</evidence>
<dbReference type="SUPFAM" id="SSF51998">
    <property type="entry name" value="PFL-like glycyl radical enzymes"/>
    <property type="match status" value="1"/>
</dbReference>
<dbReference type="InterPro" id="IPR000788">
    <property type="entry name" value="RNR_lg_C"/>
</dbReference>
<feature type="domain" description="ATP-cone" evidence="10">
    <location>
        <begin position="7"/>
        <end position="98"/>
    </location>
</feature>
<dbReference type="PANTHER" id="PTHR11573">
    <property type="entry name" value="RIBONUCLEOSIDE-DIPHOSPHATE REDUCTASE LARGE CHAIN"/>
    <property type="match status" value="1"/>
</dbReference>